<gene>
    <name evidence="2" type="ORF">HYG82_17930</name>
</gene>
<dbReference type="KEGG" id="haly:HYG82_17930"/>
<dbReference type="RefSeq" id="WP_179263237.1">
    <property type="nucleotide sequence ID" value="NZ_CP058601.1"/>
</dbReference>
<dbReference type="AlphaFoldDB" id="A0A7D5GJC2"/>
<dbReference type="OrthoDB" id="192846at2157"/>
<feature type="transmembrane region" description="Helical" evidence="1">
    <location>
        <begin position="20"/>
        <end position="45"/>
    </location>
</feature>
<evidence type="ECO:0000313" key="2">
    <source>
        <dbReference type="EMBL" id="QLG50588.1"/>
    </source>
</evidence>
<dbReference type="EMBL" id="CP058601">
    <property type="protein sequence ID" value="QLG50588.1"/>
    <property type="molecule type" value="Genomic_DNA"/>
</dbReference>
<dbReference type="GeneID" id="56035211"/>
<protein>
    <submittedName>
        <fullName evidence="2">Uncharacterized protein</fullName>
    </submittedName>
</protein>
<name>A0A7D5GJC2_9EURY</name>
<keyword evidence="1" id="KW-1133">Transmembrane helix</keyword>
<organism evidence="2 3">
    <name type="scientific">Natrinema halophilum</name>
    <dbReference type="NCBI Taxonomy" id="1699371"/>
    <lineage>
        <taxon>Archaea</taxon>
        <taxon>Methanobacteriati</taxon>
        <taxon>Methanobacteriota</taxon>
        <taxon>Stenosarchaea group</taxon>
        <taxon>Halobacteria</taxon>
        <taxon>Halobacteriales</taxon>
        <taxon>Natrialbaceae</taxon>
        <taxon>Natrinema</taxon>
    </lineage>
</organism>
<keyword evidence="1" id="KW-0472">Membrane</keyword>
<sequence>MNERQLRSAYVLGIAASAYALWYFVASSANLLAAGFGLVTVLLLIRLRRLIADS</sequence>
<proteinExistence type="predicted"/>
<reference evidence="2 3" key="1">
    <citation type="submission" date="2020-07" db="EMBL/GenBank/DDBJ databases">
        <authorList>
            <person name="Cui H."/>
        </authorList>
    </citation>
    <scope>NUCLEOTIDE SEQUENCE [LARGE SCALE GENOMIC DNA]</scope>
    <source>
        <strain evidence="2 3">YPL8</strain>
    </source>
</reference>
<accession>A0A7D5GJC2</accession>
<keyword evidence="3" id="KW-1185">Reference proteome</keyword>
<evidence type="ECO:0000313" key="3">
    <source>
        <dbReference type="Proteomes" id="UP000509241"/>
    </source>
</evidence>
<evidence type="ECO:0000256" key="1">
    <source>
        <dbReference type="SAM" id="Phobius"/>
    </source>
</evidence>
<keyword evidence="1" id="KW-0812">Transmembrane</keyword>
<dbReference type="Proteomes" id="UP000509241">
    <property type="component" value="Chromosome"/>
</dbReference>